<comment type="cofactor">
    <cofactor evidence="1">
        <name>FMN</name>
        <dbReference type="ChEBI" id="CHEBI:58210"/>
    </cofactor>
</comment>
<evidence type="ECO:0000256" key="1">
    <source>
        <dbReference type="ARBA" id="ARBA00001917"/>
    </source>
</evidence>
<dbReference type="InterPro" id="IPR037396">
    <property type="entry name" value="FMN_HAD"/>
</dbReference>
<feature type="binding site" evidence="7">
    <location>
        <position position="269"/>
    </location>
    <ligand>
        <name>glyoxylate</name>
        <dbReference type="ChEBI" id="CHEBI:36655"/>
    </ligand>
</feature>
<name>A0A1H6FKU7_THEAL</name>
<proteinExistence type="inferred from homology"/>
<organism evidence="10 11">
    <name type="scientific">Thermoleophilum album</name>
    <dbReference type="NCBI Taxonomy" id="29539"/>
    <lineage>
        <taxon>Bacteria</taxon>
        <taxon>Bacillati</taxon>
        <taxon>Actinomycetota</taxon>
        <taxon>Thermoleophilia</taxon>
        <taxon>Thermoleophilales</taxon>
        <taxon>Thermoleophilaceae</taxon>
        <taxon>Thermoleophilum</taxon>
    </lineage>
</organism>
<feature type="binding site" evidence="7">
    <location>
        <position position="125"/>
    </location>
    <ligand>
        <name>FMN</name>
        <dbReference type="ChEBI" id="CHEBI:58210"/>
    </ligand>
</feature>
<keyword evidence="4" id="KW-0560">Oxidoreductase</keyword>
<dbReference type="InterPro" id="IPR000262">
    <property type="entry name" value="FMN-dep_DH"/>
</dbReference>
<evidence type="ECO:0000256" key="2">
    <source>
        <dbReference type="ARBA" id="ARBA00022630"/>
    </source>
</evidence>
<feature type="binding site" evidence="7">
    <location>
        <position position="245"/>
    </location>
    <ligand>
        <name>FMN</name>
        <dbReference type="ChEBI" id="CHEBI:58210"/>
    </ligand>
</feature>
<evidence type="ECO:0000256" key="8">
    <source>
        <dbReference type="SAM" id="MobiDB-lite"/>
    </source>
</evidence>
<dbReference type="Pfam" id="PF01070">
    <property type="entry name" value="FMN_dh"/>
    <property type="match status" value="1"/>
</dbReference>
<dbReference type="InterPro" id="IPR012133">
    <property type="entry name" value="Alpha-hydoxy_acid_DH_FMN"/>
</dbReference>
<protein>
    <submittedName>
        <fullName evidence="10">4-hydroxymandelate oxidase</fullName>
    </submittedName>
</protein>
<gene>
    <name evidence="10" type="ORF">SAMN02745716_0263</name>
</gene>
<feature type="binding site" evidence="7">
    <location>
        <begin position="323"/>
        <end position="324"/>
    </location>
    <ligand>
        <name>FMN</name>
        <dbReference type="ChEBI" id="CHEBI:58210"/>
    </ligand>
</feature>
<feature type="binding site" evidence="7">
    <location>
        <position position="149"/>
    </location>
    <ligand>
        <name>glyoxylate</name>
        <dbReference type="ChEBI" id="CHEBI:36655"/>
    </ligand>
</feature>
<feature type="binding site" evidence="7">
    <location>
        <position position="267"/>
    </location>
    <ligand>
        <name>FMN</name>
        <dbReference type="ChEBI" id="CHEBI:58210"/>
    </ligand>
</feature>
<feature type="binding site" evidence="7">
    <location>
        <position position="184"/>
    </location>
    <ligand>
        <name>glyoxylate</name>
        <dbReference type="ChEBI" id="CHEBI:36655"/>
    </ligand>
</feature>
<keyword evidence="11" id="KW-1185">Reference proteome</keyword>
<reference evidence="11" key="1">
    <citation type="submission" date="2016-10" db="EMBL/GenBank/DDBJ databases">
        <authorList>
            <person name="Varghese N."/>
            <person name="Submissions S."/>
        </authorList>
    </citation>
    <scope>NUCLEOTIDE SEQUENCE [LARGE SCALE GENOMIC DNA]</scope>
    <source>
        <strain evidence="11">ATCC 35263</strain>
    </source>
</reference>
<feature type="compositionally biased region" description="Basic and acidic residues" evidence="8">
    <location>
        <begin position="1"/>
        <end position="10"/>
    </location>
</feature>
<comment type="similarity">
    <text evidence="5">Belongs to the FMN-dependent alpha-hydroxy acid dehydrogenase family.</text>
</comment>
<feature type="binding site" evidence="7">
    <location>
        <begin position="300"/>
        <end position="304"/>
    </location>
    <ligand>
        <name>FMN</name>
        <dbReference type="ChEBI" id="CHEBI:58210"/>
    </ligand>
</feature>
<dbReference type="FunFam" id="3.20.20.70:FF:000056">
    <property type="entry name" value="hydroxyacid oxidase 2"/>
    <property type="match status" value="1"/>
</dbReference>
<feature type="binding site" evidence="7">
    <location>
        <position position="272"/>
    </location>
    <ligand>
        <name>glyoxylate</name>
        <dbReference type="ChEBI" id="CHEBI:36655"/>
    </ligand>
</feature>
<keyword evidence="2 7" id="KW-0285">Flavoprotein</keyword>
<dbReference type="Gene3D" id="3.20.20.70">
    <property type="entry name" value="Aldolase class I"/>
    <property type="match status" value="1"/>
</dbReference>
<evidence type="ECO:0000256" key="3">
    <source>
        <dbReference type="ARBA" id="ARBA00022643"/>
    </source>
</evidence>
<evidence type="ECO:0000313" key="11">
    <source>
        <dbReference type="Proteomes" id="UP000222056"/>
    </source>
</evidence>
<feature type="binding site" evidence="7">
    <location>
        <position position="175"/>
    </location>
    <ligand>
        <name>FMN</name>
        <dbReference type="ChEBI" id="CHEBI:58210"/>
    </ligand>
</feature>
<dbReference type="GO" id="GO:0010181">
    <property type="term" value="F:FMN binding"/>
    <property type="evidence" value="ECO:0007669"/>
    <property type="project" value="InterPro"/>
</dbReference>
<dbReference type="InterPro" id="IPR013785">
    <property type="entry name" value="Aldolase_TIM"/>
</dbReference>
<feature type="region of interest" description="Disordered" evidence="8">
    <location>
        <begin position="1"/>
        <end position="21"/>
    </location>
</feature>
<dbReference type="AlphaFoldDB" id="A0A1H6FKU7"/>
<feature type="domain" description="FMN hydroxy acid dehydrogenase" evidence="9">
    <location>
        <begin position="17"/>
        <end position="374"/>
    </location>
</feature>
<dbReference type="Proteomes" id="UP000222056">
    <property type="component" value="Unassembled WGS sequence"/>
</dbReference>
<dbReference type="CDD" id="cd02809">
    <property type="entry name" value="alpha_hydroxyacid_oxid_FMN"/>
    <property type="match status" value="1"/>
</dbReference>
<keyword evidence="3 7" id="KW-0288">FMN</keyword>
<evidence type="ECO:0000256" key="7">
    <source>
        <dbReference type="PIRSR" id="PIRSR000138-2"/>
    </source>
</evidence>
<dbReference type="InterPro" id="IPR008259">
    <property type="entry name" value="FMN_hydac_DH_AS"/>
</dbReference>
<sequence>MGSEERDGRRQRASTPQQPPLPATLAEFAELARERLDPGTFGYYAGGAGAEITLRDNEAAWARLRLRPRMLVDVSRRDTSTTFLGQRLAHPICVAPTAFHRLAHPDGEKATAAGAARAQAPLCLSTLATARPSEIAEAAPEATRWFQVYVFRDRGVTRALCEEAAASGFSALFLTVDVPYFGRRERDLRTGFALPALEVPSLAAAVGESDARLDMRAIGELLDASLTWRDLEELVGTSDLPVVVKGVLTAEDARRAIASGAAAVVVSNHGGRQLDGVRAAADALPEVVEEVGEEVDVLVDGGIRRGTDVLKALALGARAVLVGRPVLWGLAVAGAAGVERVLRLLIDEFDLSLALCGVPRACDLGTSVLERSLHGPSAVGRESGTF</sequence>
<dbReference type="EMBL" id="FNWJ01000001">
    <property type="protein sequence ID" value="SEH10414.1"/>
    <property type="molecule type" value="Genomic_DNA"/>
</dbReference>
<feature type="binding site" evidence="7">
    <location>
        <begin position="96"/>
        <end position="98"/>
    </location>
    <ligand>
        <name>FMN</name>
        <dbReference type="ChEBI" id="CHEBI:58210"/>
    </ligand>
</feature>
<dbReference type="PROSITE" id="PS00557">
    <property type="entry name" value="FMN_HYDROXY_ACID_DH_1"/>
    <property type="match status" value="1"/>
</dbReference>
<feature type="binding site" evidence="7">
    <location>
        <position position="43"/>
    </location>
    <ligand>
        <name>glyoxylate</name>
        <dbReference type="ChEBI" id="CHEBI:36655"/>
    </ligand>
</feature>
<dbReference type="STRING" id="29539.SAMN02745716_0263"/>
<dbReference type="PROSITE" id="PS51349">
    <property type="entry name" value="FMN_HYDROXY_ACID_DH_2"/>
    <property type="match status" value="1"/>
</dbReference>
<accession>A0A1H6FKU7</accession>
<evidence type="ECO:0000313" key="10">
    <source>
        <dbReference type="EMBL" id="SEH10414.1"/>
    </source>
</evidence>
<dbReference type="GO" id="GO:0016491">
    <property type="term" value="F:oxidoreductase activity"/>
    <property type="evidence" value="ECO:0007669"/>
    <property type="project" value="UniProtKB-KW"/>
</dbReference>
<dbReference type="PIRSF" id="PIRSF000138">
    <property type="entry name" value="Al-hdrx_acd_dh"/>
    <property type="match status" value="1"/>
</dbReference>
<evidence type="ECO:0000259" key="9">
    <source>
        <dbReference type="PROSITE" id="PS51349"/>
    </source>
</evidence>
<dbReference type="GO" id="GO:0005737">
    <property type="term" value="C:cytoplasm"/>
    <property type="evidence" value="ECO:0007669"/>
    <property type="project" value="UniProtKB-ARBA"/>
</dbReference>
<dbReference type="PANTHER" id="PTHR10578:SF107">
    <property type="entry name" value="2-HYDROXYACID OXIDASE 1"/>
    <property type="match status" value="1"/>
</dbReference>
<dbReference type="SUPFAM" id="SSF51395">
    <property type="entry name" value="FMN-linked oxidoreductases"/>
    <property type="match status" value="1"/>
</dbReference>
<feature type="active site" description="Proton acceptor" evidence="6">
    <location>
        <position position="269"/>
    </location>
</feature>
<feature type="binding site" evidence="7">
    <location>
        <position position="147"/>
    </location>
    <ligand>
        <name>FMN</name>
        <dbReference type="ChEBI" id="CHEBI:58210"/>
    </ligand>
</feature>
<evidence type="ECO:0000256" key="5">
    <source>
        <dbReference type="ARBA" id="ARBA00024042"/>
    </source>
</evidence>
<evidence type="ECO:0000256" key="6">
    <source>
        <dbReference type="PIRSR" id="PIRSR000138-1"/>
    </source>
</evidence>
<dbReference type="PANTHER" id="PTHR10578">
    <property type="entry name" value="S -2-HYDROXY-ACID OXIDASE-RELATED"/>
    <property type="match status" value="1"/>
</dbReference>
<evidence type="ECO:0000256" key="4">
    <source>
        <dbReference type="ARBA" id="ARBA00023002"/>
    </source>
</evidence>
<dbReference type="OrthoDB" id="9770452at2"/>